<dbReference type="EMBL" id="SJPG01000001">
    <property type="protein sequence ID" value="TWT64482.1"/>
    <property type="molecule type" value="Genomic_DNA"/>
</dbReference>
<dbReference type="RefSeq" id="WP_146506191.1">
    <property type="nucleotide sequence ID" value="NZ_SJPG01000001.1"/>
</dbReference>
<organism evidence="1 2">
    <name type="scientific">Rubinisphaera italica</name>
    <dbReference type="NCBI Taxonomy" id="2527969"/>
    <lineage>
        <taxon>Bacteria</taxon>
        <taxon>Pseudomonadati</taxon>
        <taxon>Planctomycetota</taxon>
        <taxon>Planctomycetia</taxon>
        <taxon>Planctomycetales</taxon>
        <taxon>Planctomycetaceae</taxon>
        <taxon>Rubinisphaera</taxon>
    </lineage>
</organism>
<keyword evidence="2" id="KW-1185">Reference proteome</keyword>
<name>A0A5C5XRW5_9PLAN</name>
<comment type="caution">
    <text evidence="1">The sequence shown here is derived from an EMBL/GenBank/DDBJ whole genome shotgun (WGS) entry which is preliminary data.</text>
</comment>
<reference evidence="1 2" key="1">
    <citation type="submission" date="2019-02" db="EMBL/GenBank/DDBJ databases">
        <title>Deep-cultivation of Planctomycetes and their phenomic and genomic characterization uncovers novel biology.</title>
        <authorList>
            <person name="Wiegand S."/>
            <person name="Jogler M."/>
            <person name="Boedeker C."/>
            <person name="Pinto D."/>
            <person name="Vollmers J."/>
            <person name="Rivas-Marin E."/>
            <person name="Kohn T."/>
            <person name="Peeters S.H."/>
            <person name="Heuer A."/>
            <person name="Rast P."/>
            <person name="Oberbeckmann S."/>
            <person name="Bunk B."/>
            <person name="Jeske O."/>
            <person name="Meyerdierks A."/>
            <person name="Storesund J.E."/>
            <person name="Kallscheuer N."/>
            <person name="Luecker S."/>
            <person name="Lage O.M."/>
            <person name="Pohl T."/>
            <person name="Merkel B.J."/>
            <person name="Hornburger P."/>
            <person name="Mueller R.-W."/>
            <person name="Bruemmer F."/>
            <person name="Labrenz M."/>
            <person name="Spormann A.M."/>
            <person name="Op Den Camp H."/>
            <person name="Overmann J."/>
            <person name="Amann R."/>
            <person name="Jetten M.S.M."/>
            <person name="Mascher T."/>
            <person name="Medema M.H."/>
            <person name="Devos D.P."/>
            <person name="Kaster A.-K."/>
            <person name="Ovreas L."/>
            <person name="Rohde M."/>
            <person name="Galperin M.Y."/>
            <person name="Jogler C."/>
        </authorList>
    </citation>
    <scope>NUCLEOTIDE SEQUENCE [LARGE SCALE GENOMIC DNA]</scope>
    <source>
        <strain evidence="1 2">Pan54</strain>
    </source>
</reference>
<sequence length="408" mass="45116">MSLVRREILQLSATGLAVLGFQQTAPAFWGQIADNAAGQENILVVVQMTGGNDGLNTIIPYTQDEYYKQRPKLAVPKKDVLKINDEFGFNPALDGFSELLEAGLLGVVQGVGYAQPNRSHFESMDIWHTCQRKTGDRSDGWLGRAIDQLAEGESTETTGMHIGNRKQPLAVASRHHRVPSIRSIEQFRLQTQEKDSIQAMRSLAQSENSEADSLLNFVQTSTTTAIDVSQKLQQVSKSKNSNMKYPETELAGKLKTVSQLIASDIGARVYYVEIDGFDTHAFQAPAHTALLRELGDALNSFAQDLREKGMQERVLTMCFSEFGRRVAQNASDGTDHGTAAPMFLMGSDLETGLIGKHPSLTNLDNGDLKFHTDFRQVYATVLDNWLSCDSSHILDKQYESLPLFVASR</sequence>
<dbReference type="OrthoDB" id="9779968at2"/>
<dbReference type="AlphaFoldDB" id="A0A5C5XRW5"/>
<dbReference type="Proteomes" id="UP000316095">
    <property type="component" value="Unassembled WGS sequence"/>
</dbReference>
<evidence type="ECO:0008006" key="3">
    <source>
        <dbReference type="Google" id="ProtNLM"/>
    </source>
</evidence>
<protein>
    <recommendedName>
        <fullName evidence="3">DUF1501 domain-containing protein</fullName>
    </recommendedName>
</protein>
<accession>A0A5C5XRW5</accession>
<dbReference type="Pfam" id="PF07394">
    <property type="entry name" value="DUF1501"/>
    <property type="match status" value="1"/>
</dbReference>
<dbReference type="PANTHER" id="PTHR43737:SF1">
    <property type="entry name" value="DUF1501 DOMAIN-CONTAINING PROTEIN"/>
    <property type="match status" value="1"/>
</dbReference>
<gene>
    <name evidence="1" type="ORF">Pan54_52460</name>
</gene>
<evidence type="ECO:0000313" key="1">
    <source>
        <dbReference type="EMBL" id="TWT64482.1"/>
    </source>
</evidence>
<dbReference type="PANTHER" id="PTHR43737">
    <property type="entry name" value="BLL7424 PROTEIN"/>
    <property type="match status" value="1"/>
</dbReference>
<proteinExistence type="predicted"/>
<evidence type="ECO:0000313" key="2">
    <source>
        <dbReference type="Proteomes" id="UP000316095"/>
    </source>
</evidence>
<dbReference type="InterPro" id="IPR010869">
    <property type="entry name" value="DUF1501"/>
</dbReference>